<comment type="subcellular location">
    <subcellularLocation>
        <location evidence="1">Cell outer membrane</location>
    </subcellularLocation>
</comment>
<keyword evidence="5" id="KW-0998">Cell outer membrane</keyword>
<evidence type="ECO:0000256" key="3">
    <source>
        <dbReference type="ARBA" id="ARBA00022692"/>
    </source>
</evidence>
<name>A0ABU0AZM7_9FIRM</name>
<dbReference type="PANTHER" id="PTHR30026">
    <property type="entry name" value="OUTER MEMBRANE PROTEIN TOLC"/>
    <property type="match status" value="1"/>
</dbReference>
<protein>
    <submittedName>
        <fullName evidence="8">Outer membrane protein TolC</fullName>
    </submittedName>
</protein>
<evidence type="ECO:0000256" key="2">
    <source>
        <dbReference type="ARBA" id="ARBA00022452"/>
    </source>
</evidence>
<feature type="coiled-coil region" evidence="6">
    <location>
        <begin position="295"/>
        <end position="322"/>
    </location>
</feature>
<evidence type="ECO:0000256" key="6">
    <source>
        <dbReference type="SAM" id="Coils"/>
    </source>
</evidence>
<evidence type="ECO:0000313" key="8">
    <source>
        <dbReference type="EMBL" id="MDQ0285111.1"/>
    </source>
</evidence>
<keyword evidence="7" id="KW-0732">Signal</keyword>
<dbReference type="SUPFAM" id="SSF56954">
    <property type="entry name" value="Outer membrane efflux proteins (OEP)"/>
    <property type="match status" value="1"/>
</dbReference>
<sequence>MIKWILSILMAALAFLSVLQPAMAGEPARPELSLNKAIEMAITQNKALKKAELEIKRTEALRDEAADQLDFTPTGGSGYDPQVEAAWASLLQADLTWRMSKKSYDARLDGITLAACQQYWNVLKAQENVKVKELAVELARLELQKSQSAYRLGLTGKLNQSNAAGGTVASVKGLEQAGTDVAKAESELAAAQNELDKAYVKLNQLVGLHPGDRPVLVDKLEFYPLQVSDLDTEVNRVLESSPSVWLAEQEVTQKKYTADLLWARGQYTPYDARQAEMEQAEVDARSVRDTVEMQVRDLYHTLKSLEESYKSAEQAAATAGEELKEKQVMYRLGLATRADVLAAEVNLAGANYTLTDLAAQYAYNKMVFQKPWAPAYSDTGGSSPGGM</sequence>
<evidence type="ECO:0000313" key="9">
    <source>
        <dbReference type="Proteomes" id="UP001225644"/>
    </source>
</evidence>
<feature type="chain" id="PRO_5045095071" evidence="7">
    <location>
        <begin position="25"/>
        <end position="387"/>
    </location>
</feature>
<keyword evidence="9" id="KW-1185">Reference proteome</keyword>
<feature type="coiled-coil region" evidence="6">
    <location>
        <begin position="174"/>
        <end position="201"/>
    </location>
</feature>
<dbReference type="Proteomes" id="UP001225644">
    <property type="component" value="Unassembled WGS sequence"/>
</dbReference>
<feature type="signal peptide" evidence="7">
    <location>
        <begin position="1"/>
        <end position="24"/>
    </location>
</feature>
<organism evidence="8 9">
    <name type="scientific">Desulfofundulus luciae</name>
    <dbReference type="NCBI Taxonomy" id="74702"/>
    <lineage>
        <taxon>Bacteria</taxon>
        <taxon>Bacillati</taxon>
        <taxon>Bacillota</taxon>
        <taxon>Clostridia</taxon>
        <taxon>Eubacteriales</taxon>
        <taxon>Peptococcaceae</taxon>
        <taxon>Desulfofundulus</taxon>
    </lineage>
</organism>
<keyword evidence="6" id="KW-0175">Coiled coil</keyword>
<evidence type="ECO:0000256" key="4">
    <source>
        <dbReference type="ARBA" id="ARBA00023136"/>
    </source>
</evidence>
<keyword evidence="2" id="KW-1134">Transmembrane beta strand</keyword>
<dbReference type="RefSeq" id="WP_307399026.1">
    <property type="nucleotide sequence ID" value="NZ_JAUSUX010000001.1"/>
</dbReference>
<dbReference type="PANTHER" id="PTHR30026:SF20">
    <property type="entry name" value="OUTER MEMBRANE PROTEIN TOLC"/>
    <property type="match status" value="1"/>
</dbReference>
<proteinExistence type="predicted"/>
<reference evidence="8 9" key="1">
    <citation type="submission" date="2023-07" db="EMBL/GenBank/DDBJ databases">
        <title>Genomic Encyclopedia of Type Strains, Phase IV (KMG-IV): sequencing the most valuable type-strain genomes for metagenomic binning, comparative biology and taxonomic classification.</title>
        <authorList>
            <person name="Goeker M."/>
        </authorList>
    </citation>
    <scope>NUCLEOTIDE SEQUENCE [LARGE SCALE GENOMIC DNA]</scope>
    <source>
        <strain evidence="8 9">DSM 12396</strain>
    </source>
</reference>
<dbReference type="Gene3D" id="1.20.1600.10">
    <property type="entry name" value="Outer membrane efflux proteins (OEP)"/>
    <property type="match status" value="2"/>
</dbReference>
<gene>
    <name evidence="8" type="ORF">J2Z49_000201</name>
</gene>
<dbReference type="EMBL" id="JAUSUX010000001">
    <property type="protein sequence ID" value="MDQ0285111.1"/>
    <property type="molecule type" value="Genomic_DNA"/>
</dbReference>
<accession>A0ABU0AZM7</accession>
<dbReference type="InterPro" id="IPR051906">
    <property type="entry name" value="TolC-like"/>
</dbReference>
<evidence type="ECO:0000256" key="7">
    <source>
        <dbReference type="SAM" id="SignalP"/>
    </source>
</evidence>
<evidence type="ECO:0000256" key="1">
    <source>
        <dbReference type="ARBA" id="ARBA00004442"/>
    </source>
</evidence>
<evidence type="ECO:0000256" key="5">
    <source>
        <dbReference type="ARBA" id="ARBA00023237"/>
    </source>
</evidence>
<keyword evidence="3" id="KW-0812">Transmembrane</keyword>
<keyword evidence="4" id="KW-0472">Membrane</keyword>
<comment type="caution">
    <text evidence="8">The sequence shown here is derived from an EMBL/GenBank/DDBJ whole genome shotgun (WGS) entry which is preliminary data.</text>
</comment>